<accession>A0A6M0RIF8</accession>
<keyword evidence="1" id="KW-1133">Transmembrane helix</keyword>
<name>A0A6M0RIF8_9CYAN</name>
<comment type="caution">
    <text evidence="2">The sequence shown here is derived from an EMBL/GenBank/DDBJ whole genome shotgun (WGS) entry which is preliminary data.</text>
</comment>
<proteinExistence type="predicted"/>
<keyword evidence="1" id="KW-0472">Membrane</keyword>
<evidence type="ECO:0000313" key="3">
    <source>
        <dbReference type="Proteomes" id="UP000481033"/>
    </source>
</evidence>
<organism evidence="2 3">
    <name type="scientific">Adonisia turfae CCMR0081</name>
    <dbReference type="NCBI Taxonomy" id="2292702"/>
    <lineage>
        <taxon>Bacteria</taxon>
        <taxon>Bacillati</taxon>
        <taxon>Cyanobacteriota</taxon>
        <taxon>Adonisia</taxon>
        <taxon>Adonisia turfae</taxon>
    </lineage>
</organism>
<evidence type="ECO:0000256" key="1">
    <source>
        <dbReference type="SAM" id="Phobius"/>
    </source>
</evidence>
<dbReference type="AlphaFoldDB" id="A0A6M0RIF8"/>
<protein>
    <submittedName>
        <fullName evidence="2">Uncharacterized protein</fullName>
    </submittedName>
</protein>
<dbReference type="EMBL" id="QXHD01000004">
    <property type="protein sequence ID" value="NEZ56048.1"/>
    <property type="molecule type" value="Genomic_DNA"/>
</dbReference>
<evidence type="ECO:0000313" key="2">
    <source>
        <dbReference type="EMBL" id="NEZ56048.1"/>
    </source>
</evidence>
<reference evidence="2 3" key="1">
    <citation type="journal article" date="2020" name="Microb. Ecol.">
        <title>Ecogenomics of the Marine Benthic Filamentous Cyanobacterium Adonisia.</title>
        <authorList>
            <person name="Walter J.M."/>
            <person name="Coutinho F.H."/>
            <person name="Leomil L."/>
            <person name="Hargreaves P.I."/>
            <person name="Campeao M.E."/>
            <person name="Vieira V.V."/>
            <person name="Silva B.S."/>
            <person name="Fistarol G.O."/>
            <person name="Salomon P.S."/>
            <person name="Sawabe T."/>
            <person name="Mino S."/>
            <person name="Hosokawa M."/>
            <person name="Miyashita H."/>
            <person name="Maruyama F."/>
            <person name="van Verk M.C."/>
            <person name="Dutilh B.E."/>
            <person name="Thompson C.C."/>
            <person name="Thompson F.L."/>
        </authorList>
    </citation>
    <scope>NUCLEOTIDE SEQUENCE [LARGE SCALE GENOMIC DNA]</scope>
    <source>
        <strain evidence="2 3">CCMR0081</strain>
    </source>
</reference>
<gene>
    <name evidence="2" type="ORF">DXZ20_10250</name>
</gene>
<keyword evidence="3" id="KW-1185">Reference proteome</keyword>
<dbReference type="Proteomes" id="UP000481033">
    <property type="component" value="Unassembled WGS sequence"/>
</dbReference>
<feature type="transmembrane region" description="Helical" evidence="1">
    <location>
        <begin position="12"/>
        <end position="32"/>
    </location>
</feature>
<keyword evidence="1" id="KW-0812">Transmembrane</keyword>
<sequence>MLVRPHGQPREPLIDLALLLGLLIVVIPRLLFPPQPLMLRPMVAEFGLVALRISVVHHILSQQYDVVSWADHGQLPPGMHITYCRTYA</sequence>